<organism evidence="4 5">
    <name type="scientific">Quillaja saponaria</name>
    <name type="common">Soap bark tree</name>
    <dbReference type="NCBI Taxonomy" id="32244"/>
    <lineage>
        <taxon>Eukaryota</taxon>
        <taxon>Viridiplantae</taxon>
        <taxon>Streptophyta</taxon>
        <taxon>Embryophyta</taxon>
        <taxon>Tracheophyta</taxon>
        <taxon>Spermatophyta</taxon>
        <taxon>Magnoliopsida</taxon>
        <taxon>eudicotyledons</taxon>
        <taxon>Gunneridae</taxon>
        <taxon>Pentapetalae</taxon>
        <taxon>rosids</taxon>
        <taxon>fabids</taxon>
        <taxon>Fabales</taxon>
        <taxon>Quillajaceae</taxon>
        <taxon>Quillaja</taxon>
    </lineage>
</organism>
<dbReference type="InterPro" id="IPR002347">
    <property type="entry name" value="SDR_fam"/>
</dbReference>
<proteinExistence type="inferred from homology"/>
<dbReference type="GO" id="GO:0016020">
    <property type="term" value="C:membrane"/>
    <property type="evidence" value="ECO:0007669"/>
    <property type="project" value="TreeGrafter"/>
</dbReference>
<keyword evidence="2" id="KW-0521">NADP</keyword>
<evidence type="ECO:0000313" key="5">
    <source>
        <dbReference type="Proteomes" id="UP001163823"/>
    </source>
</evidence>
<comment type="caution">
    <text evidence="4">The sequence shown here is derived from an EMBL/GenBank/DDBJ whole genome shotgun (WGS) entry which is preliminary data.</text>
</comment>
<dbReference type="SUPFAM" id="SSF51735">
    <property type="entry name" value="NAD(P)-binding Rossmann-fold domains"/>
    <property type="match status" value="1"/>
</dbReference>
<dbReference type="EMBL" id="JARAOO010000007">
    <property type="protein sequence ID" value="KAJ7962341.1"/>
    <property type="molecule type" value="Genomic_DNA"/>
</dbReference>
<dbReference type="KEGG" id="qsa:O6P43_017583"/>
<protein>
    <submittedName>
        <fullName evidence="4">(+)-neomenthol dehydrogenase-like</fullName>
    </submittedName>
</protein>
<sequence>MAEAIERYAVVTGSNKAIGFETVKQLASNGLKVVLTARDEKKGLQAVEKLKDSGLSGLVLFNQLDVADPASIASWQITSKSNLGSLIFW</sequence>
<reference evidence="4" key="1">
    <citation type="journal article" date="2023" name="Science">
        <title>Elucidation of the pathway for biosynthesis of saponin adjuvants from the soapbark tree.</title>
        <authorList>
            <person name="Reed J."/>
            <person name="Orme A."/>
            <person name="El-Demerdash A."/>
            <person name="Owen C."/>
            <person name="Martin L.B.B."/>
            <person name="Misra R.C."/>
            <person name="Kikuchi S."/>
            <person name="Rejzek M."/>
            <person name="Martin A.C."/>
            <person name="Harkess A."/>
            <person name="Leebens-Mack J."/>
            <person name="Louveau T."/>
            <person name="Stephenson M.J."/>
            <person name="Osbourn A."/>
        </authorList>
    </citation>
    <scope>NUCLEOTIDE SEQUENCE</scope>
    <source>
        <strain evidence="4">S10</strain>
    </source>
</reference>
<dbReference type="Proteomes" id="UP001163823">
    <property type="component" value="Chromosome 7"/>
</dbReference>
<dbReference type="GO" id="GO:0016491">
    <property type="term" value="F:oxidoreductase activity"/>
    <property type="evidence" value="ECO:0007669"/>
    <property type="project" value="UniProtKB-KW"/>
</dbReference>
<dbReference type="Gene3D" id="3.40.50.720">
    <property type="entry name" value="NAD(P)-binding Rossmann-like Domain"/>
    <property type="match status" value="1"/>
</dbReference>
<comment type="similarity">
    <text evidence="1">Belongs to the short-chain dehydrogenases/reductases (SDR) family.</text>
</comment>
<evidence type="ECO:0000256" key="1">
    <source>
        <dbReference type="ARBA" id="ARBA00006484"/>
    </source>
</evidence>
<gene>
    <name evidence="4" type="ORF">O6P43_017583</name>
</gene>
<name>A0AAD7LS03_QUISA</name>
<evidence type="ECO:0000256" key="3">
    <source>
        <dbReference type="ARBA" id="ARBA00023002"/>
    </source>
</evidence>
<evidence type="ECO:0000313" key="4">
    <source>
        <dbReference type="EMBL" id="KAJ7962341.1"/>
    </source>
</evidence>
<dbReference type="Pfam" id="PF00106">
    <property type="entry name" value="adh_short"/>
    <property type="match status" value="1"/>
</dbReference>
<dbReference type="PANTHER" id="PTHR43490:SF98">
    <property type="entry name" value="OS02G0640600 PROTEIN"/>
    <property type="match status" value="1"/>
</dbReference>
<accession>A0AAD7LS03</accession>
<keyword evidence="5" id="KW-1185">Reference proteome</keyword>
<dbReference type="PANTHER" id="PTHR43490">
    <property type="entry name" value="(+)-NEOMENTHOL DEHYDROGENASE"/>
    <property type="match status" value="1"/>
</dbReference>
<keyword evidence="3" id="KW-0560">Oxidoreductase</keyword>
<evidence type="ECO:0000256" key="2">
    <source>
        <dbReference type="ARBA" id="ARBA00022857"/>
    </source>
</evidence>
<dbReference type="AlphaFoldDB" id="A0AAD7LS03"/>
<dbReference type="InterPro" id="IPR036291">
    <property type="entry name" value="NAD(P)-bd_dom_sf"/>
</dbReference>